<dbReference type="STRING" id="272621.LBA1513"/>
<accession>Q5FIZ2</accession>
<keyword evidence="3" id="KW-1185">Reference proteome</keyword>
<dbReference type="RefSeq" id="WP_003548282.1">
    <property type="nucleotide sequence ID" value="NC_006814.3"/>
</dbReference>
<proteinExistence type="predicted"/>
<keyword evidence="1" id="KW-0472">Membrane</keyword>
<dbReference type="BioCyc" id="LACI272621:G1G49-1481-MONOMER"/>
<dbReference type="Proteomes" id="UP000006381">
    <property type="component" value="Chromosome"/>
</dbReference>
<dbReference type="KEGG" id="lac:LBA1513"/>
<name>Q5FIZ2_LACAC</name>
<dbReference type="EMBL" id="CP000033">
    <property type="protein sequence ID" value="AAV43332.1"/>
    <property type="molecule type" value="Genomic_DNA"/>
</dbReference>
<dbReference type="AlphaFoldDB" id="Q5FIZ2"/>
<keyword evidence="1" id="KW-1133">Transmembrane helix</keyword>
<sequence length="108" mass="12277">MGTSKDEKNDKQVFVLILTIELVLALIGLIIGYPNGIYGVIAGYIFGFLLPIFLYKKFNAKKVNFPHLVERVSLIIIIAFGEAIVNLANYFNNKTPLFMLYYCLLHFV</sequence>
<dbReference type="Pfam" id="PF06772">
    <property type="entry name" value="LtrA"/>
    <property type="match status" value="1"/>
</dbReference>
<feature type="transmembrane region" description="Helical" evidence="1">
    <location>
        <begin position="37"/>
        <end position="56"/>
    </location>
</feature>
<feature type="transmembrane region" description="Helical" evidence="1">
    <location>
        <begin position="68"/>
        <end position="91"/>
    </location>
</feature>
<feature type="transmembrane region" description="Helical" evidence="1">
    <location>
        <begin position="12"/>
        <end position="31"/>
    </location>
</feature>
<dbReference type="PATRIC" id="fig|272621.13.peg.1437"/>
<dbReference type="eggNOG" id="COG4292">
    <property type="taxonomic scope" value="Bacteria"/>
</dbReference>
<dbReference type="InterPro" id="IPR010640">
    <property type="entry name" value="Low_temperature_requirement_A"/>
</dbReference>
<dbReference type="HOGENOM" id="CLU_144733_0_0_9"/>
<gene>
    <name evidence="2" type="ordered locus">LBA1513</name>
</gene>
<evidence type="ECO:0000313" key="3">
    <source>
        <dbReference type="Proteomes" id="UP000006381"/>
    </source>
</evidence>
<keyword evidence="1" id="KW-0812">Transmembrane</keyword>
<dbReference type="OrthoDB" id="9798526at2"/>
<reference evidence="2 3" key="1">
    <citation type="journal article" date="2005" name="Proc. Natl. Acad. Sci. U.S.A.">
        <title>Complete genome sequence of the probiotic lactic acid bacterium Lactobacillus acidophilus NCFM.</title>
        <authorList>
            <person name="Altermann E."/>
            <person name="Russell W.M."/>
            <person name="Azcarate-Peril M.A."/>
            <person name="Barrangou R."/>
            <person name="Buck B.L."/>
            <person name="McAuliffe O."/>
            <person name="Souther N."/>
            <person name="Dobson A."/>
            <person name="Duong T."/>
            <person name="Callanan M."/>
            <person name="Lick S."/>
            <person name="Hamrick A."/>
            <person name="Cano R."/>
            <person name="Klaenhammer T.R."/>
        </authorList>
    </citation>
    <scope>NUCLEOTIDE SEQUENCE [LARGE SCALE GENOMIC DNA]</scope>
    <source>
        <strain evidence="3">ATCC 700396 / NCK56 / N2 / NCFM</strain>
    </source>
</reference>
<organism evidence="3">
    <name type="scientific">Lactobacillus acidophilus (strain ATCC 700396 / NCK56 / N2 / NCFM)</name>
    <dbReference type="NCBI Taxonomy" id="272621"/>
    <lineage>
        <taxon>Bacteria</taxon>
        <taxon>Bacillati</taxon>
        <taxon>Bacillota</taxon>
        <taxon>Bacilli</taxon>
        <taxon>Lactobacillales</taxon>
        <taxon>Lactobacillaceae</taxon>
        <taxon>Lactobacillus</taxon>
    </lineage>
</organism>
<dbReference type="GeneID" id="93289418"/>
<evidence type="ECO:0000256" key="1">
    <source>
        <dbReference type="SAM" id="Phobius"/>
    </source>
</evidence>
<evidence type="ECO:0000313" key="2">
    <source>
        <dbReference type="EMBL" id="AAV43332.1"/>
    </source>
</evidence>
<protein>
    <submittedName>
        <fullName evidence="2">Putative low temperature requirement A protein</fullName>
    </submittedName>
</protein>